<name>A0A401GN95_9APHY</name>
<dbReference type="GeneID" id="38780131"/>
<dbReference type="EMBL" id="BFAD01000005">
    <property type="protein sequence ID" value="GBE83214.1"/>
    <property type="molecule type" value="Genomic_DNA"/>
</dbReference>
<feature type="compositionally biased region" description="Polar residues" evidence="1">
    <location>
        <begin position="1"/>
        <end position="16"/>
    </location>
</feature>
<gene>
    <name evidence="2" type="ORF">SCP_0502610</name>
</gene>
<evidence type="ECO:0000313" key="3">
    <source>
        <dbReference type="Proteomes" id="UP000287166"/>
    </source>
</evidence>
<dbReference type="InParanoid" id="A0A401GN95"/>
<sequence>MVTNALTHQENVVPSSTDKRSAPGRPVGDVHSRVDSPVDLTEPQAAPLGSGDPQDAQPSASVEVKSKHSQSRIVSTYSPIADPPPGSLRISIKQLSSNAGSQNRMPKDGTSVPISYTDKNKNTECLTQSVSPVALLELLSQTEILRLCLLEPKQRALQISMLTVQTLELLESPSLWLLADPPELPWSVLSRRRYRKRPPLERAAAACLLSNRTLSICMSICTT</sequence>
<accession>A0A401GN95</accession>
<evidence type="ECO:0000256" key="1">
    <source>
        <dbReference type="SAM" id="MobiDB-lite"/>
    </source>
</evidence>
<reference evidence="2 3" key="1">
    <citation type="journal article" date="2018" name="Sci. Rep.">
        <title>Genome sequence of the cauliflower mushroom Sparassis crispa (Hanabiratake) and its association with beneficial usage.</title>
        <authorList>
            <person name="Kiyama R."/>
            <person name="Furutani Y."/>
            <person name="Kawaguchi K."/>
            <person name="Nakanishi T."/>
        </authorList>
    </citation>
    <scope>NUCLEOTIDE SEQUENCE [LARGE SCALE GENOMIC DNA]</scope>
</reference>
<comment type="caution">
    <text evidence="2">The sequence shown here is derived from an EMBL/GenBank/DDBJ whole genome shotgun (WGS) entry which is preliminary data.</text>
</comment>
<feature type="region of interest" description="Disordered" evidence="1">
    <location>
        <begin position="1"/>
        <end position="86"/>
    </location>
</feature>
<organism evidence="2 3">
    <name type="scientific">Sparassis crispa</name>
    <dbReference type="NCBI Taxonomy" id="139825"/>
    <lineage>
        <taxon>Eukaryota</taxon>
        <taxon>Fungi</taxon>
        <taxon>Dikarya</taxon>
        <taxon>Basidiomycota</taxon>
        <taxon>Agaricomycotina</taxon>
        <taxon>Agaricomycetes</taxon>
        <taxon>Polyporales</taxon>
        <taxon>Sparassidaceae</taxon>
        <taxon>Sparassis</taxon>
    </lineage>
</organism>
<dbReference type="AlphaFoldDB" id="A0A401GN95"/>
<protein>
    <submittedName>
        <fullName evidence="2">Uncharacterized protein</fullName>
    </submittedName>
</protein>
<dbReference type="RefSeq" id="XP_027614127.1">
    <property type="nucleotide sequence ID" value="XM_027758326.1"/>
</dbReference>
<evidence type="ECO:0000313" key="2">
    <source>
        <dbReference type="EMBL" id="GBE83214.1"/>
    </source>
</evidence>
<keyword evidence="3" id="KW-1185">Reference proteome</keyword>
<proteinExistence type="predicted"/>
<dbReference type="Proteomes" id="UP000287166">
    <property type="component" value="Unassembled WGS sequence"/>
</dbReference>